<evidence type="ECO:0000256" key="5">
    <source>
        <dbReference type="ARBA" id="ARBA00022692"/>
    </source>
</evidence>
<evidence type="ECO:0000256" key="11">
    <source>
        <dbReference type="ARBA" id="ARBA00023201"/>
    </source>
</evidence>
<comment type="subcellular location">
    <subcellularLocation>
        <location evidence="1">Membrane</location>
        <topology evidence="1">Multi-pass membrane protein</topology>
    </subcellularLocation>
</comment>
<comment type="similarity">
    <text evidence="2 13">Belongs to the amiloride-sensitive sodium channel (TC 1.A.6) family.</text>
</comment>
<evidence type="ECO:0000256" key="15">
    <source>
        <dbReference type="SAM" id="Phobius"/>
    </source>
</evidence>
<evidence type="ECO:0000256" key="10">
    <source>
        <dbReference type="ARBA" id="ARBA00023180"/>
    </source>
</evidence>
<keyword evidence="11 13" id="KW-0739">Sodium transport</keyword>
<keyword evidence="10" id="KW-0325">Glycoprotein</keyword>
<feature type="compositionally biased region" description="Acidic residues" evidence="14">
    <location>
        <begin position="24"/>
        <end position="34"/>
    </location>
</feature>
<keyword evidence="16" id="KW-1185">Reference proteome</keyword>
<evidence type="ECO:0000256" key="2">
    <source>
        <dbReference type="ARBA" id="ARBA00007193"/>
    </source>
</evidence>
<accession>A0A915J2L1</accession>
<keyword evidence="7" id="KW-0915">Sodium</keyword>
<evidence type="ECO:0000256" key="12">
    <source>
        <dbReference type="ARBA" id="ARBA00023303"/>
    </source>
</evidence>
<dbReference type="Proteomes" id="UP000887565">
    <property type="component" value="Unplaced"/>
</dbReference>
<dbReference type="Pfam" id="PF00858">
    <property type="entry name" value="ASC"/>
    <property type="match status" value="1"/>
</dbReference>
<evidence type="ECO:0000313" key="16">
    <source>
        <dbReference type="Proteomes" id="UP000887565"/>
    </source>
</evidence>
<evidence type="ECO:0000313" key="17">
    <source>
        <dbReference type="WBParaSite" id="nRc.2.0.1.t19932-RA"/>
    </source>
</evidence>
<organism evidence="16 17">
    <name type="scientific">Romanomermis culicivorax</name>
    <name type="common">Nematode worm</name>
    <dbReference type="NCBI Taxonomy" id="13658"/>
    <lineage>
        <taxon>Eukaryota</taxon>
        <taxon>Metazoa</taxon>
        <taxon>Ecdysozoa</taxon>
        <taxon>Nematoda</taxon>
        <taxon>Enoplea</taxon>
        <taxon>Dorylaimia</taxon>
        <taxon>Mermithida</taxon>
        <taxon>Mermithoidea</taxon>
        <taxon>Mermithidae</taxon>
        <taxon>Romanomermis</taxon>
    </lineage>
</organism>
<evidence type="ECO:0000256" key="1">
    <source>
        <dbReference type="ARBA" id="ARBA00004141"/>
    </source>
</evidence>
<sequence>MNPKGGSYSRSEDLYPKQKPILDDLQEEGDEDGQSGDRASNLNQNVDEDEQRLIEKEKSKFDSLKDLELDGFSALANATSVCGVTFWFCCLIIVLAFLTYEIYKTIDGYVNQPVLTTYTITKNDTMKLPYLLVCSGNFINESKLKTMRPRDVQAALSFQVSLVMDTGKKRSTRPKRSIWGSEGEMDFDQTMFETNGVAFALTDETENWQNRLVSLVEDMGYDGTKLKNWQD</sequence>
<dbReference type="InterPro" id="IPR001873">
    <property type="entry name" value="ENaC"/>
</dbReference>
<evidence type="ECO:0000256" key="3">
    <source>
        <dbReference type="ARBA" id="ARBA00022448"/>
    </source>
</evidence>
<keyword evidence="12 13" id="KW-0407">Ion channel</keyword>
<dbReference type="WBParaSite" id="nRc.2.0.1.t19932-RA">
    <property type="protein sequence ID" value="nRc.2.0.1.t19932-RA"/>
    <property type="gene ID" value="nRc.2.0.1.g19932"/>
</dbReference>
<dbReference type="GO" id="GO:0016020">
    <property type="term" value="C:membrane"/>
    <property type="evidence" value="ECO:0007669"/>
    <property type="project" value="UniProtKB-SubCell"/>
</dbReference>
<dbReference type="GO" id="GO:0005272">
    <property type="term" value="F:sodium channel activity"/>
    <property type="evidence" value="ECO:0007669"/>
    <property type="project" value="UniProtKB-KW"/>
</dbReference>
<name>A0A915J2L1_ROMCU</name>
<protein>
    <submittedName>
        <fullName evidence="17">Uncharacterized protein</fullName>
    </submittedName>
</protein>
<dbReference type="AlphaFoldDB" id="A0A915J2L1"/>
<keyword evidence="4 13" id="KW-0894">Sodium channel</keyword>
<evidence type="ECO:0000256" key="13">
    <source>
        <dbReference type="RuleBase" id="RU000679"/>
    </source>
</evidence>
<keyword evidence="5 13" id="KW-0812">Transmembrane</keyword>
<feature type="transmembrane region" description="Helical" evidence="15">
    <location>
        <begin position="74"/>
        <end position="98"/>
    </location>
</feature>
<feature type="compositionally biased region" description="Basic and acidic residues" evidence="14">
    <location>
        <begin position="10"/>
        <end position="22"/>
    </location>
</feature>
<evidence type="ECO:0000256" key="8">
    <source>
        <dbReference type="ARBA" id="ARBA00023065"/>
    </source>
</evidence>
<evidence type="ECO:0000256" key="6">
    <source>
        <dbReference type="ARBA" id="ARBA00022989"/>
    </source>
</evidence>
<proteinExistence type="inferred from homology"/>
<keyword evidence="9 15" id="KW-0472">Membrane</keyword>
<reference evidence="17" key="1">
    <citation type="submission" date="2022-11" db="UniProtKB">
        <authorList>
            <consortium name="WormBaseParasite"/>
        </authorList>
    </citation>
    <scope>IDENTIFICATION</scope>
</reference>
<keyword evidence="6 15" id="KW-1133">Transmembrane helix</keyword>
<evidence type="ECO:0000256" key="14">
    <source>
        <dbReference type="SAM" id="MobiDB-lite"/>
    </source>
</evidence>
<feature type="region of interest" description="Disordered" evidence="14">
    <location>
        <begin position="1"/>
        <end position="49"/>
    </location>
</feature>
<evidence type="ECO:0000256" key="7">
    <source>
        <dbReference type="ARBA" id="ARBA00023053"/>
    </source>
</evidence>
<evidence type="ECO:0000256" key="4">
    <source>
        <dbReference type="ARBA" id="ARBA00022461"/>
    </source>
</evidence>
<evidence type="ECO:0000256" key="9">
    <source>
        <dbReference type="ARBA" id="ARBA00023136"/>
    </source>
</evidence>
<keyword evidence="3 13" id="KW-0813">Transport</keyword>
<keyword evidence="8 13" id="KW-0406">Ion transport</keyword>